<dbReference type="InterPro" id="IPR000620">
    <property type="entry name" value="EamA_dom"/>
</dbReference>
<proteinExistence type="inferred from homology"/>
<gene>
    <name evidence="5" type="ORF">HMPREF9968_0504</name>
</gene>
<feature type="transmembrane region" description="Helical" evidence="3">
    <location>
        <begin position="123"/>
        <end position="141"/>
    </location>
</feature>
<evidence type="ECO:0000256" key="3">
    <source>
        <dbReference type="SAM" id="Phobius"/>
    </source>
</evidence>
<dbReference type="eggNOG" id="COG0697">
    <property type="taxonomic scope" value="Bacteria"/>
</dbReference>
<feature type="transmembrane region" description="Helical" evidence="3">
    <location>
        <begin position="204"/>
        <end position="226"/>
    </location>
</feature>
<feature type="transmembrane region" description="Helical" evidence="3">
    <location>
        <begin position="29"/>
        <end position="50"/>
    </location>
</feature>
<dbReference type="PATRIC" id="fig|1005704.3.peg.1575"/>
<keyword evidence="3" id="KW-0812">Transmembrane</keyword>
<evidence type="ECO:0000313" key="5">
    <source>
        <dbReference type="EMBL" id="EGL86317.1"/>
    </source>
</evidence>
<accession>F5VWI4</accession>
<keyword evidence="3" id="KW-0472">Membrane</keyword>
<dbReference type="SUPFAM" id="SSF103481">
    <property type="entry name" value="Multidrug resistance efflux transporter EmrE"/>
    <property type="match status" value="2"/>
</dbReference>
<organism evidence="5 6">
    <name type="scientific">Streptococcus oralis SK255</name>
    <dbReference type="NCBI Taxonomy" id="1005704"/>
    <lineage>
        <taxon>Bacteria</taxon>
        <taxon>Bacillati</taxon>
        <taxon>Bacillota</taxon>
        <taxon>Bacilli</taxon>
        <taxon>Lactobacillales</taxon>
        <taxon>Streptococcaceae</taxon>
        <taxon>Streptococcus</taxon>
    </lineage>
</organism>
<dbReference type="Proteomes" id="UP000003695">
    <property type="component" value="Unassembled WGS sequence"/>
</dbReference>
<evidence type="ECO:0000313" key="6">
    <source>
        <dbReference type="Proteomes" id="UP000003695"/>
    </source>
</evidence>
<protein>
    <submittedName>
        <fullName evidence="5">EamA-like transporter family protein</fullName>
    </submittedName>
</protein>
<keyword evidence="3" id="KW-1133">Transmembrane helix</keyword>
<name>F5VWI4_STROR</name>
<feature type="domain" description="EamA" evidence="4">
    <location>
        <begin position="180"/>
        <end position="312"/>
    </location>
</feature>
<dbReference type="PANTHER" id="PTHR22911:SF79">
    <property type="entry name" value="MOBA-LIKE NTP TRANSFERASE DOMAIN-CONTAINING PROTEIN"/>
    <property type="match status" value="1"/>
</dbReference>
<sequence>MTLLLLFSLLVSCYNNNMNHYQKKIVKGTLYSLLSGLIWGICGILGEYFFTHYPVSSGWITSMRLLVAGSLVLGLSALQLRTRLLDIWRDKKNYLPFLAYAILGIFSVQFFFYLCVEYSNATTATILQFISPVFILFYNRIVYQKKASITAILYVLIAMLGVFLMATKGDLSQLSMTPLALVTGLLSAVGVMFNVILPQRFARHYGFVPTVGWGMILAGLFSNFLYPIYQISFQMDLVSVLICLMIAVFGTAFAFFLSMKAVSLVSPLVVSVVSASEPLSSALLSVLFLGLVLDGFLVLAMILIIVPMVFLSIEEAKEGK</sequence>
<dbReference type="Pfam" id="PF00892">
    <property type="entry name" value="EamA"/>
    <property type="match status" value="2"/>
</dbReference>
<evidence type="ECO:0000256" key="1">
    <source>
        <dbReference type="ARBA" id="ARBA00004127"/>
    </source>
</evidence>
<dbReference type="InterPro" id="IPR037185">
    <property type="entry name" value="EmrE-like"/>
</dbReference>
<feature type="transmembrane region" description="Helical" evidence="3">
    <location>
        <begin position="179"/>
        <end position="198"/>
    </location>
</feature>
<dbReference type="GO" id="GO:0016020">
    <property type="term" value="C:membrane"/>
    <property type="evidence" value="ECO:0007669"/>
    <property type="project" value="InterPro"/>
</dbReference>
<dbReference type="PANTHER" id="PTHR22911">
    <property type="entry name" value="ACYL-MALONYL CONDENSING ENZYME-RELATED"/>
    <property type="match status" value="1"/>
</dbReference>
<evidence type="ECO:0000256" key="2">
    <source>
        <dbReference type="ARBA" id="ARBA00007362"/>
    </source>
</evidence>
<reference evidence="5 6" key="1">
    <citation type="submission" date="2011-04" db="EMBL/GenBank/DDBJ databases">
        <authorList>
            <person name="Durkin A.S."/>
            <person name="Radune D."/>
            <person name="Hostetler J."/>
            <person name="Torralba M."/>
            <person name="Gillis M."/>
            <person name="Methe B."/>
            <person name="Sutton G."/>
            <person name="Nelson K.E."/>
        </authorList>
    </citation>
    <scope>NUCLEOTIDE SEQUENCE [LARGE SCALE GENOMIC DNA]</scope>
    <source>
        <strain evidence="5 6">SK255</strain>
    </source>
</reference>
<dbReference type="AlphaFoldDB" id="F5VWI4"/>
<feature type="transmembrane region" description="Helical" evidence="3">
    <location>
        <begin position="62"/>
        <end position="82"/>
    </location>
</feature>
<feature type="transmembrane region" description="Helical" evidence="3">
    <location>
        <begin position="282"/>
        <end position="311"/>
    </location>
</feature>
<feature type="transmembrane region" description="Helical" evidence="3">
    <location>
        <begin position="147"/>
        <end position="167"/>
    </location>
</feature>
<comment type="caution">
    <text evidence="5">The sequence shown here is derived from an EMBL/GenBank/DDBJ whole genome shotgun (WGS) entry which is preliminary data.</text>
</comment>
<dbReference type="EMBL" id="AFNM01000049">
    <property type="protein sequence ID" value="EGL86317.1"/>
    <property type="molecule type" value="Genomic_DNA"/>
</dbReference>
<feature type="domain" description="EamA" evidence="4">
    <location>
        <begin position="27"/>
        <end position="166"/>
    </location>
</feature>
<comment type="subcellular location">
    <subcellularLocation>
        <location evidence="1">Endomembrane system</location>
        <topology evidence="1">Multi-pass membrane protein</topology>
    </subcellularLocation>
</comment>
<comment type="similarity">
    <text evidence="2">Belongs to the EamA transporter family.</text>
</comment>
<feature type="transmembrane region" description="Helical" evidence="3">
    <location>
        <begin position="94"/>
        <end position="116"/>
    </location>
</feature>
<evidence type="ECO:0000259" key="4">
    <source>
        <dbReference type="Pfam" id="PF00892"/>
    </source>
</evidence>
<feature type="transmembrane region" description="Helical" evidence="3">
    <location>
        <begin position="238"/>
        <end position="262"/>
    </location>
</feature>